<name>A0A5J5BM08_9ASTE</name>
<evidence type="ECO:0000313" key="2">
    <source>
        <dbReference type="EMBL" id="KAA8542131.1"/>
    </source>
</evidence>
<evidence type="ECO:0000313" key="3">
    <source>
        <dbReference type="Proteomes" id="UP000325577"/>
    </source>
</evidence>
<organism evidence="2 3">
    <name type="scientific">Nyssa sinensis</name>
    <dbReference type="NCBI Taxonomy" id="561372"/>
    <lineage>
        <taxon>Eukaryota</taxon>
        <taxon>Viridiplantae</taxon>
        <taxon>Streptophyta</taxon>
        <taxon>Embryophyta</taxon>
        <taxon>Tracheophyta</taxon>
        <taxon>Spermatophyta</taxon>
        <taxon>Magnoliopsida</taxon>
        <taxon>eudicotyledons</taxon>
        <taxon>Gunneridae</taxon>
        <taxon>Pentapetalae</taxon>
        <taxon>asterids</taxon>
        <taxon>Cornales</taxon>
        <taxon>Nyssaceae</taxon>
        <taxon>Nyssa</taxon>
    </lineage>
</organism>
<feature type="region of interest" description="Disordered" evidence="1">
    <location>
        <begin position="47"/>
        <end position="70"/>
    </location>
</feature>
<gene>
    <name evidence="2" type="ORF">F0562_023283</name>
</gene>
<proteinExistence type="predicted"/>
<dbReference type="EMBL" id="CM018035">
    <property type="protein sequence ID" value="KAA8542131.1"/>
    <property type="molecule type" value="Genomic_DNA"/>
</dbReference>
<keyword evidence="3" id="KW-1185">Reference proteome</keyword>
<accession>A0A5J5BM08</accession>
<dbReference type="AlphaFoldDB" id="A0A5J5BM08"/>
<sequence length="70" mass="7647">MSSTPYSNGFGVEFGVEGCNRDNFAAALHISLHDLQTAAHATTCLREGQSNEDQRNLNYDNSGFEIHSCP</sequence>
<evidence type="ECO:0000256" key="1">
    <source>
        <dbReference type="SAM" id="MobiDB-lite"/>
    </source>
</evidence>
<dbReference type="Proteomes" id="UP000325577">
    <property type="component" value="Linkage Group LG12"/>
</dbReference>
<reference evidence="2 3" key="1">
    <citation type="submission" date="2019-09" db="EMBL/GenBank/DDBJ databases">
        <title>A chromosome-level genome assembly of the Chinese tupelo Nyssa sinensis.</title>
        <authorList>
            <person name="Yang X."/>
            <person name="Kang M."/>
            <person name="Yang Y."/>
            <person name="Xiong H."/>
            <person name="Wang M."/>
            <person name="Zhang Z."/>
            <person name="Wang Z."/>
            <person name="Wu H."/>
            <person name="Ma T."/>
            <person name="Liu J."/>
            <person name="Xi Z."/>
        </authorList>
    </citation>
    <scope>NUCLEOTIDE SEQUENCE [LARGE SCALE GENOMIC DNA]</scope>
    <source>
        <strain evidence="2">J267</strain>
        <tissue evidence="2">Leaf</tissue>
    </source>
</reference>
<protein>
    <submittedName>
        <fullName evidence="2">Uncharacterized protein</fullName>
    </submittedName>
</protein>